<proteinExistence type="predicted"/>
<protein>
    <submittedName>
        <fullName evidence="1">Uncharacterized protein</fullName>
    </submittedName>
</protein>
<gene>
    <name evidence="1" type="ORF">L0N21_17345</name>
</gene>
<dbReference type="EMBL" id="JAKNFS010000037">
    <property type="protein sequence ID" value="MCG4767247.1"/>
    <property type="molecule type" value="Genomic_DNA"/>
</dbReference>
<reference evidence="1" key="1">
    <citation type="submission" date="2022-01" db="EMBL/GenBank/DDBJ databases">
        <title>Collection of gut derived symbiotic bacterial strains cultured from healthy donors.</title>
        <authorList>
            <person name="Lin H."/>
            <person name="Kohout C."/>
            <person name="Waligurski E."/>
            <person name="Pamer E.G."/>
        </authorList>
    </citation>
    <scope>NUCLEOTIDE SEQUENCE</scope>
    <source>
        <strain evidence="1">DFI.5.49</strain>
    </source>
</reference>
<dbReference type="AlphaFoldDB" id="A0AAE3F784"/>
<evidence type="ECO:0000313" key="1">
    <source>
        <dbReference type="EMBL" id="MCG4767247.1"/>
    </source>
</evidence>
<name>A0AAE3F784_9FIRM</name>
<accession>A0AAE3F784</accession>
<evidence type="ECO:0000313" key="2">
    <source>
        <dbReference type="Proteomes" id="UP001199915"/>
    </source>
</evidence>
<sequence>MTKEERKKRVQEAWKKLKTTSRDSKEFKEVLTTWNKLDTEYLKLYNEEY</sequence>
<dbReference type="Proteomes" id="UP001199915">
    <property type="component" value="Unassembled WGS sequence"/>
</dbReference>
<comment type="caution">
    <text evidence="1">The sequence shown here is derived from an EMBL/GenBank/DDBJ whole genome shotgun (WGS) entry which is preliminary data.</text>
</comment>
<organism evidence="1 2">
    <name type="scientific">Fusicatenibacter saccharivorans</name>
    <dbReference type="NCBI Taxonomy" id="1150298"/>
    <lineage>
        <taxon>Bacteria</taxon>
        <taxon>Bacillati</taxon>
        <taxon>Bacillota</taxon>
        <taxon>Clostridia</taxon>
        <taxon>Lachnospirales</taxon>
        <taxon>Lachnospiraceae</taxon>
        <taxon>Fusicatenibacter</taxon>
    </lineage>
</organism>
<dbReference type="RefSeq" id="WP_158565927.1">
    <property type="nucleotide sequence ID" value="NZ_JAAINI010000024.1"/>
</dbReference>